<dbReference type="PANTHER" id="PTHR11920:SF501">
    <property type="entry name" value="GUANYLATE CYCLASE 32E"/>
    <property type="match status" value="1"/>
</dbReference>
<dbReference type="InterPro" id="IPR006928">
    <property type="entry name" value="Herpes_teg_USP"/>
</dbReference>
<keyword evidence="9" id="KW-0141">cGMP biosynthesis</keyword>
<dbReference type="PANTHER" id="PTHR11920">
    <property type="entry name" value="GUANYLYL CYCLASE"/>
    <property type="match status" value="1"/>
</dbReference>
<evidence type="ECO:0000256" key="3">
    <source>
        <dbReference type="ARBA" id="ARBA00022692"/>
    </source>
</evidence>
<gene>
    <name evidence="14" type="ORF">MCOR_14287</name>
</gene>
<dbReference type="FunFam" id="3.30.70.1230:FF:000030">
    <property type="entry name" value="Si:ch211-215j19.12"/>
    <property type="match status" value="1"/>
</dbReference>
<dbReference type="EMBL" id="CACVKT020002475">
    <property type="protein sequence ID" value="CAC5378039.1"/>
    <property type="molecule type" value="Genomic_DNA"/>
</dbReference>
<evidence type="ECO:0000256" key="6">
    <source>
        <dbReference type="ARBA" id="ARBA00022989"/>
    </source>
</evidence>
<evidence type="ECO:0000256" key="7">
    <source>
        <dbReference type="ARBA" id="ARBA00023136"/>
    </source>
</evidence>
<feature type="transmembrane region" description="Helical" evidence="11">
    <location>
        <begin position="129"/>
        <end position="149"/>
    </location>
</feature>
<dbReference type="GO" id="GO:0004383">
    <property type="term" value="F:guanylate cyclase activity"/>
    <property type="evidence" value="ECO:0007669"/>
    <property type="project" value="UniProtKB-EC"/>
</dbReference>
<evidence type="ECO:0000256" key="4">
    <source>
        <dbReference type="ARBA" id="ARBA00022729"/>
    </source>
</evidence>
<dbReference type="EC" id="4.6.1.2" evidence="2"/>
<dbReference type="Pfam" id="PF08376">
    <property type="entry name" value="NIT"/>
    <property type="match status" value="1"/>
</dbReference>
<dbReference type="InterPro" id="IPR013587">
    <property type="entry name" value="Nitrate/nitrite_sensing"/>
</dbReference>
<keyword evidence="15" id="KW-1185">Reference proteome</keyword>
<keyword evidence="6 11" id="KW-1133">Transmembrane helix</keyword>
<proteinExistence type="predicted"/>
<dbReference type="InterPro" id="IPR001054">
    <property type="entry name" value="A/G_cyclase"/>
</dbReference>
<dbReference type="Gene3D" id="6.10.250.780">
    <property type="match status" value="1"/>
</dbReference>
<dbReference type="OrthoDB" id="1890790at2759"/>
<feature type="transmembrane region" description="Helical" evidence="11">
    <location>
        <begin position="428"/>
        <end position="450"/>
    </location>
</feature>
<reference evidence="14 15" key="1">
    <citation type="submission" date="2020-06" db="EMBL/GenBank/DDBJ databases">
        <authorList>
            <person name="Li R."/>
            <person name="Bekaert M."/>
        </authorList>
    </citation>
    <scope>NUCLEOTIDE SEQUENCE [LARGE SCALE GENOMIC DNA]</scope>
    <source>
        <strain evidence="15">wild</strain>
    </source>
</reference>
<keyword evidence="7 11" id="KW-0472">Membrane</keyword>
<dbReference type="GO" id="GO:0005886">
    <property type="term" value="C:plasma membrane"/>
    <property type="evidence" value="ECO:0007669"/>
    <property type="project" value="TreeGrafter"/>
</dbReference>
<dbReference type="GO" id="GO:0001653">
    <property type="term" value="F:peptide receptor activity"/>
    <property type="evidence" value="ECO:0007669"/>
    <property type="project" value="TreeGrafter"/>
</dbReference>
<dbReference type="SUPFAM" id="SSF55073">
    <property type="entry name" value="Nucleotide cyclase"/>
    <property type="match status" value="1"/>
</dbReference>
<dbReference type="Proteomes" id="UP000507470">
    <property type="component" value="Unassembled WGS sequence"/>
</dbReference>
<accession>A0A6J8B617</accession>
<keyword evidence="8" id="KW-0456">Lyase</keyword>
<evidence type="ECO:0000259" key="13">
    <source>
        <dbReference type="PROSITE" id="PS51521"/>
    </source>
</evidence>
<dbReference type="PROSITE" id="PS50125">
    <property type="entry name" value="GUANYLATE_CYCLASE_2"/>
    <property type="match status" value="1"/>
</dbReference>
<dbReference type="AlphaFoldDB" id="A0A6J8B617"/>
<dbReference type="GO" id="GO:0004016">
    <property type="term" value="F:adenylate cyclase activity"/>
    <property type="evidence" value="ECO:0007669"/>
    <property type="project" value="TreeGrafter"/>
</dbReference>
<dbReference type="Pfam" id="PF00211">
    <property type="entry name" value="Guanylate_cyc"/>
    <property type="match status" value="1"/>
</dbReference>
<sequence>MTGNEPFHHLLEIYGHNVLVNMFLRNDSVVHKQLRGLLRYVEHVFVIHYILQREMTSVSRVHPVESRKNLKSSGNKLRRSASLSSTLSLSPTELNEAIMGMLTVGKKLEPCRRICIGNPITTAGQRKQLAKMLTVVLFPLAVLTAITAVDFSNSLSMYMNTAEVMMRIEFGVELGDFLMALQNERDMSSLYLSRIGSDTKSDLLKAYPETDEALDKLSSWPVSSRNKLKEFQSRERYINYINRHRYELDSTNTSVTAEINFYSEHIDIFIRWMYEVVSELNTGLIWKTLVGYQELIISSEYIGRERGYGIYYYSVGSFRDRNHYILFIESQDTARAHFESARMYSKTASDIYQNNLDTNNETLQEINKLRNEIKVNSTIEQEGSTTAAKWWFSNMSIYRGVMRNTQRILASKINRLLEQNAVDDMTNMIIAGGIFLGIILVSPTITFSVYKLTSNIQKYSLQIARKTKLLNKEKKQSEEILFQMLPKSVAQHLKENNSVNAEQFQECTILQSDMVGFTKLSSNSSPLQVTEMLNILFSCFDNRINLYDVYKVETVGDGYLVVSGVPRRNGQRHASEIATLSLDLLHHVSRLDLPQFPGEKFKIRVGCHSGPVVAGVVGNKNPRYCLFGSTVRVAALMESSAEVNKIQISQSTFTLLHEMGGFEMKVRDLYNVTVGVELRKHGSSERTFWLLKKELIEWEEEFCSTPSDGASVGTVDYLDYYSVTLGTFFSITIGQILNGKSGSDGEKRLLLNDLDFAARIHQLEVTVQTLVSEMTSVKQQKGAIESNLIDANTKISQLQSALNSRTLFTKKILIIRLFHKENGAVYIRWGKKTCPQNNGTELIYSGTVGGGCFDRTSSPAKPVCLPHDPDFVTKDIAGTSWFSSLYGAEYTNDDDVPCAVCRVTRSSSVIMIPGKTSCFTGWKTEYFGRMSAGANANKASSQYTRIDENHDVLEAGSENKNGYLFYPVRAVCGKINKGRKNYDSGKEKKEGQTEGGKIEADRVEVSRSADRNFVVQGSFHQGDERFGINSGKQCVANCLSALANSKLKNLKAWDQMYLDKESITAVIDTLVTIDFS</sequence>
<dbReference type="Pfam" id="PF07701">
    <property type="entry name" value="HNOBA"/>
    <property type="match status" value="1"/>
</dbReference>
<dbReference type="CDD" id="cd07302">
    <property type="entry name" value="CHD"/>
    <property type="match status" value="1"/>
</dbReference>
<evidence type="ECO:0000256" key="8">
    <source>
        <dbReference type="ARBA" id="ARBA00023239"/>
    </source>
</evidence>
<dbReference type="SMART" id="SM00044">
    <property type="entry name" value="CYCc"/>
    <property type="match status" value="1"/>
</dbReference>
<comment type="subcellular location">
    <subcellularLocation>
        <location evidence="1">Membrane</location>
        <topology evidence="1">Single-pass type I membrane protein</topology>
    </subcellularLocation>
</comment>
<evidence type="ECO:0000256" key="11">
    <source>
        <dbReference type="SAM" id="Phobius"/>
    </source>
</evidence>
<dbReference type="PROSITE" id="PS51521">
    <property type="entry name" value="HTUSP"/>
    <property type="match status" value="1"/>
</dbReference>
<keyword evidence="5" id="KW-0547">Nucleotide-binding</keyword>
<evidence type="ECO:0000256" key="2">
    <source>
        <dbReference type="ARBA" id="ARBA00012202"/>
    </source>
</evidence>
<protein>
    <recommendedName>
        <fullName evidence="2">guanylate cyclase</fullName>
        <ecNumber evidence="2">4.6.1.2</ecNumber>
    </recommendedName>
</protein>
<evidence type="ECO:0000256" key="1">
    <source>
        <dbReference type="ARBA" id="ARBA00004479"/>
    </source>
</evidence>
<feature type="domain" description="Guanylate cyclase" evidence="12">
    <location>
        <begin position="508"/>
        <end position="638"/>
    </location>
</feature>
<dbReference type="InterPro" id="IPR011645">
    <property type="entry name" value="HNOB_dom_associated"/>
</dbReference>
<evidence type="ECO:0000256" key="5">
    <source>
        <dbReference type="ARBA" id="ARBA00022741"/>
    </source>
</evidence>
<dbReference type="InterPro" id="IPR050401">
    <property type="entry name" value="Cyclic_nucleotide_synthase"/>
</dbReference>
<dbReference type="GO" id="GO:0000166">
    <property type="term" value="F:nucleotide binding"/>
    <property type="evidence" value="ECO:0007669"/>
    <property type="project" value="UniProtKB-KW"/>
</dbReference>
<keyword evidence="4" id="KW-0732">Signal</keyword>
<dbReference type="InterPro" id="IPR029787">
    <property type="entry name" value="Nucleotide_cyclase"/>
</dbReference>
<feature type="domain" description="Peptidase C76" evidence="13">
    <location>
        <begin position="1014"/>
        <end position="1076"/>
    </location>
</feature>
<evidence type="ECO:0000313" key="14">
    <source>
        <dbReference type="EMBL" id="CAC5378039.1"/>
    </source>
</evidence>
<evidence type="ECO:0000256" key="9">
    <source>
        <dbReference type="ARBA" id="ARBA00023293"/>
    </source>
</evidence>
<organism evidence="14 15">
    <name type="scientific">Mytilus coruscus</name>
    <name type="common">Sea mussel</name>
    <dbReference type="NCBI Taxonomy" id="42192"/>
    <lineage>
        <taxon>Eukaryota</taxon>
        <taxon>Metazoa</taxon>
        <taxon>Spiralia</taxon>
        <taxon>Lophotrochozoa</taxon>
        <taxon>Mollusca</taxon>
        <taxon>Bivalvia</taxon>
        <taxon>Autobranchia</taxon>
        <taxon>Pteriomorphia</taxon>
        <taxon>Mytilida</taxon>
        <taxon>Mytiloidea</taxon>
        <taxon>Mytilidae</taxon>
        <taxon>Mytilinae</taxon>
        <taxon>Mytilus</taxon>
    </lineage>
</organism>
<evidence type="ECO:0000313" key="15">
    <source>
        <dbReference type="Proteomes" id="UP000507470"/>
    </source>
</evidence>
<evidence type="ECO:0000259" key="12">
    <source>
        <dbReference type="PROSITE" id="PS50125"/>
    </source>
</evidence>
<keyword evidence="3 11" id="KW-0812">Transmembrane</keyword>
<dbReference type="Gene3D" id="3.90.70.120">
    <property type="match status" value="1"/>
</dbReference>
<evidence type="ECO:0000256" key="10">
    <source>
        <dbReference type="SAM" id="MobiDB-lite"/>
    </source>
</evidence>
<dbReference type="GO" id="GO:0007168">
    <property type="term" value="P:receptor guanylyl cyclase signaling pathway"/>
    <property type="evidence" value="ECO:0007669"/>
    <property type="project" value="TreeGrafter"/>
</dbReference>
<name>A0A6J8B617_MYTCO</name>
<feature type="region of interest" description="Disordered" evidence="10">
    <location>
        <begin position="64"/>
        <end position="84"/>
    </location>
</feature>
<dbReference type="GO" id="GO:0035556">
    <property type="term" value="P:intracellular signal transduction"/>
    <property type="evidence" value="ECO:0007669"/>
    <property type="project" value="InterPro"/>
</dbReference>
<dbReference type="Gene3D" id="3.30.70.1230">
    <property type="entry name" value="Nucleotide cyclase"/>
    <property type="match status" value="1"/>
</dbReference>